<organism evidence="2 3">
    <name type="scientific">Seleniivibrio woodruffii</name>
    <dbReference type="NCBI Taxonomy" id="1078050"/>
    <lineage>
        <taxon>Bacteria</taxon>
        <taxon>Pseudomonadati</taxon>
        <taxon>Deferribacterota</taxon>
        <taxon>Deferribacteres</taxon>
        <taxon>Deferribacterales</taxon>
        <taxon>Geovibrionaceae</taxon>
        <taxon>Seleniivibrio</taxon>
    </lineage>
</organism>
<evidence type="ECO:0008006" key="4">
    <source>
        <dbReference type="Google" id="ProtNLM"/>
    </source>
</evidence>
<protein>
    <recommendedName>
        <fullName evidence="4">Glycosyl hydrolase family 67</fullName>
    </recommendedName>
</protein>
<feature type="signal peptide" evidence="1">
    <location>
        <begin position="1"/>
        <end position="21"/>
    </location>
</feature>
<accession>A0A4R1K5P2</accession>
<gene>
    <name evidence="2" type="ORF">C8D98_2450</name>
</gene>
<dbReference type="AlphaFoldDB" id="A0A4R1K5P2"/>
<keyword evidence="3" id="KW-1185">Reference proteome</keyword>
<dbReference type="EMBL" id="SMGG01000006">
    <property type="protein sequence ID" value="TCK59516.1"/>
    <property type="molecule type" value="Genomic_DNA"/>
</dbReference>
<feature type="chain" id="PRO_5020940172" description="Glycosyl hydrolase family 67" evidence="1">
    <location>
        <begin position="22"/>
        <end position="701"/>
    </location>
</feature>
<name>A0A4R1K5P2_9BACT</name>
<sequence>MSKSKLILTFFFIFLFLDANAAQNRINFYVPSELLSDTSVNIALADAGMLLKQSFPHTAVSINEVSGNVNIRLNVRAVRHKLLHKPPFKVLTKLHGYHVTSASIAEGAGVTVTITAETPQGIVNGIYGLLQHKLGFRFYHPKDTYVPIYEKWPLPSRFDFSGEPVFAKRGFHMHTMHPVELTEPLFDPDVPFGTDEVKQYIDWLVRNGQNVFQFWVLRTADRTIWPEYASQYIRYAKARGLETGAVISLSTLQQKAFQAMEVLRPESYEKQIDRNIGWLMQVPFDYVCIDFTMGEFLPDLAVLMPDKKRYIMELISKKYHRKVFENTHVIKRRHSETPSYAGMLIHSVMFYGLADSKAPVYGNENIRFMYDLLLENKDIRETWYWPESSYWVTFDTSVPLFLLPYLKSRYEDIELLKDDGAAGHVTFTSGWEWGYWLIDYSIARFTWHLYENGRELKVREDFALTELFGKDSVGLWHKAVLIQEKYLKNGNLIALMAAKTPFEEMPYPFNRTFQPTSGSFSVVKAALPVIGDRHRERMKKQAALLDEFWQRFSAVTDKLENMHGDTEFMKDTLRAEIINGMRVTALRAKHRELTLLAAAHRNTNLRDSSEYYVDSLLSQAADIRKKAETIVRQQELIYRYPLSLIARKTSTHTSYTFGYLYPVSDLYFWKREEEQVKVSRFDAFFMNIWNFTKTLGLDGLF</sequence>
<comment type="caution">
    <text evidence="2">The sequence shown here is derived from an EMBL/GenBank/DDBJ whole genome shotgun (WGS) entry which is preliminary data.</text>
</comment>
<evidence type="ECO:0000313" key="2">
    <source>
        <dbReference type="EMBL" id="TCK59516.1"/>
    </source>
</evidence>
<proteinExistence type="predicted"/>
<keyword evidence="1" id="KW-0732">Signal</keyword>
<dbReference type="Proteomes" id="UP000294614">
    <property type="component" value="Unassembled WGS sequence"/>
</dbReference>
<evidence type="ECO:0000313" key="3">
    <source>
        <dbReference type="Proteomes" id="UP000294614"/>
    </source>
</evidence>
<reference evidence="2 3" key="1">
    <citation type="submission" date="2019-03" db="EMBL/GenBank/DDBJ databases">
        <title>Genomic Encyclopedia of Type Strains, Phase IV (KMG-IV): sequencing the most valuable type-strain genomes for metagenomic binning, comparative biology and taxonomic classification.</title>
        <authorList>
            <person name="Goeker M."/>
        </authorList>
    </citation>
    <scope>NUCLEOTIDE SEQUENCE [LARGE SCALE GENOMIC DNA]</scope>
    <source>
        <strain evidence="2 3">DSM 24984</strain>
    </source>
</reference>
<evidence type="ECO:0000256" key="1">
    <source>
        <dbReference type="SAM" id="SignalP"/>
    </source>
</evidence>